<dbReference type="Pfam" id="PF00059">
    <property type="entry name" value="Lectin_C"/>
    <property type="match status" value="1"/>
</dbReference>
<dbReference type="CDD" id="cd00037">
    <property type="entry name" value="CLECT"/>
    <property type="match status" value="1"/>
</dbReference>
<organism evidence="3">
    <name type="scientific">Lygus hesperus</name>
    <name type="common">Western plant bug</name>
    <dbReference type="NCBI Taxonomy" id="30085"/>
    <lineage>
        <taxon>Eukaryota</taxon>
        <taxon>Metazoa</taxon>
        <taxon>Ecdysozoa</taxon>
        <taxon>Arthropoda</taxon>
        <taxon>Hexapoda</taxon>
        <taxon>Insecta</taxon>
        <taxon>Pterygota</taxon>
        <taxon>Neoptera</taxon>
        <taxon>Paraneoptera</taxon>
        <taxon>Hemiptera</taxon>
        <taxon>Heteroptera</taxon>
        <taxon>Panheteroptera</taxon>
        <taxon>Cimicomorpha</taxon>
        <taxon>Miridae</taxon>
        <taxon>Mirini</taxon>
        <taxon>Lygus</taxon>
    </lineage>
</organism>
<evidence type="ECO:0000256" key="1">
    <source>
        <dbReference type="SAM" id="SignalP"/>
    </source>
</evidence>
<reference evidence="3" key="1">
    <citation type="journal article" date="2014" name="PLoS ONE">
        <title>Transcriptome-Based Identification of ABC Transporters in the Western Tarnished Plant Bug Lygus hesperus.</title>
        <authorList>
            <person name="Hull J.J."/>
            <person name="Chaney K."/>
            <person name="Geib S.M."/>
            <person name="Fabrick J.A."/>
            <person name="Brent C.S."/>
            <person name="Walsh D."/>
            <person name="Lavine L.C."/>
        </authorList>
    </citation>
    <scope>NUCLEOTIDE SEQUENCE</scope>
</reference>
<evidence type="ECO:0000259" key="2">
    <source>
        <dbReference type="PROSITE" id="PS50041"/>
    </source>
</evidence>
<dbReference type="InterPro" id="IPR016186">
    <property type="entry name" value="C-type_lectin-like/link_sf"/>
</dbReference>
<dbReference type="InterPro" id="IPR001304">
    <property type="entry name" value="C-type_lectin-like"/>
</dbReference>
<sequence>MMYLSIPVILAHIVLFSTVHCVGAKKQSRKETLRSAVNNLKWTDSFGTYDVNLKAEILVHECSGELGSAQLRNGLLKSQVDGKDSRIRGLAKDTKSLKECNKNYEFFEKRLKEVGSKSNQTKEKCNPEDITSDIKNMNSIFMKKLQEDKDALLKHYENLVRKMEKDNKARMFGINLCENWKKTTDRILKIFKANGFPIESMKKLREEQSAEGCGRRRRYLVIRQDTPWYEAMIQCEKLHMRLATINSEEENKEFVAALEDLSLIYAFAGGIEVDGKMTWSTGPMGNYTNWGVQPFPTKEVMNKTPQCLKVASSDNLKGKWYYSPCAEAKPYVCEAFSDY</sequence>
<dbReference type="InterPro" id="IPR016187">
    <property type="entry name" value="CTDL_fold"/>
</dbReference>
<proteinExistence type="predicted"/>
<evidence type="ECO:0000313" key="3">
    <source>
        <dbReference type="EMBL" id="JAG29259.1"/>
    </source>
</evidence>
<dbReference type="SUPFAM" id="SSF56436">
    <property type="entry name" value="C-type lectin-like"/>
    <property type="match status" value="1"/>
</dbReference>
<protein>
    <submittedName>
        <fullName evidence="3">Secretory phospholipase A2 receptor</fullName>
    </submittedName>
</protein>
<dbReference type="PROSITE" id="PS50041">
    <property type="entry name" value="C_TYPE_LECTIN_2"/>
    <property type="match status" value="1"/>
</dbReference>
<dbReference type="AlphaFoldDB" id="A0A0A9YAN4"/>
<feature type="signal peptide" evidence="1">
    <location>
        <begin position="1"/>
        <end position="24"/>
    </location>
</feature>
<dbReference type="Gene3D" id="3.10.100.10">
    <property type="entry name" value="Mannose-Binding Protein A, subunit A"/>
    <property type="match status" value="1"/>
</dbReference>
<keyword evidence="1" id="KW-0732">Signal</keyword>
<dbReference type="EMBL" id="GBHO01014345">
    <property type="protein sequence ID" value="JAG29259.1"/>
    <property type="molecule type" value="Transcribed_RNA"/>
</dbReference>
<feature type="chain" id="PRO_5002072294" evidence="1">
    <location>
        <begin position="25"/>
        <end position="339"/>
    </location>
</feature>
<accession>A0A0A9YAN4</accession>
<gene>
    <name evidence="3" type="primary">PLA2R1</name>
    <name evidence="3" type="ORF">CM83_1378</name>
</gene>
<reference evidence="3" key="2">
    <citation type="submission" date="2014-07" db="EMBL/GenBank/DDBJ databases">
        <authorList>
            <person name="Hull J."/>
        </authorList>
    </citation>
    <scope>NUCLEOTIDE SEQUENCE</scope>
</reference>
<dbReference type="SMART" id="SM00034">
    <property type="entry name" value="CLECT"/>
    <property type="match status" value="1"/>
</dbReference>
<feature type="domain" description="C-type lectin" evidence="2">
    <location>
        <begin position="219"/>
        <end position="334"/>
    </location>
</feature>
<keyword evidence="3" id="KW-0675">Receptor</keyword>
<name>A0A0A9YAN4_LYGHE</name>